<evidence type="ECO:0000313" key="3">
    <source>
        <dbReference type="EMBL" id="MBW0462830.1"/>
    </source>
</evidence>
<feature type="compositionally biased region" description="Basic and acidic residues" evidence="1">
    <location>
        <begin position="181"/>
        <end position="200"/>
    </location>
</feature>
<dbReference type="EMBL" id="AVOT02000430">
    <property type="protein sequence ID" value="MBW0462830.1"/>
    <property type="molecule type" value="Genomic_DNA"/>
</dbReference>
<name>A0A9Q3BCN5_9BASI</name>
<evidence type="ECO:0000256" key="1">
    <source>
        <dbReference type="SAM" id="MobiDB-lite"/>
    </source>
</evidence>
<keyword evidence="2" id="KW-0732">Signal</keyword>
<reference evidence="3" key="1">
    <citation type="submission" date="2021-03" db="EMBL/GenBank/DDBJ databases">
        <title>Draft genome sequence of rust myrtle Austropuccinia psidii MF-1, a brazilian biotype.</title>
        <authorList>
            <person name="Quecine M.C."/>
            <person name="Pachon D.M.R."/>
            <person name="Bonatelli M.L."/>
            <person name="Correr F.H."/>
            <person name="Franceschini L.M."/>
            <person name="Leite T.F."/>
            <person name="Margarido G.R.A."/>
            <person name="Almeida C.A."/>
            <person name="Ferrarezi J.A."/>
            <person name="Labate C.A."/>
        </authorList>
    </citation>
    <scope>NUCLEOTIDE SEQUENCE</scope>
    <source>
        <strain evidence="3">MF-1</strain>
    </source>
</reference>
<feature type="chain" id="PRO_5040250161" description="Carbohydrate-binding module family 19 domain-containing protein" evidence="2">
    <location>
        <begin position="26"/>
        <end position="209"/>
    </location>
</feature>
<feature type="region of interest" description="Disordered" evidence="1">
    <location>
        <begin position="130"/>
        <end position="209"/>
    </location>
</feature>
<evidence type="ECO:0008006" key="5">
    <source>
        <dbReference type="Google" id="ProtNLM"/>
    </source>
</evidence>
<evidence type="ECO:0000313" key="4">
    <source>
        <dbReference type="Proteomes" id="UP000765509"/>
    </source>
</evidence>
<dbReference type="AlphaFoldDB" id="A0A9Q3BCN5"/>
<keyword evidence="4" id="KW-1185">Reference proteome</keyword>
<organism evidence="3 4">
    <name type="scientific">Austropuccinia psidii MF-1</name>
    <dbReference type="NCBI Taxonomy" id="1389203"/>
    <lineage>
        <taxon>Eukaryota</taxon>
        <taxon>Fungi</taxon>
        <taxon>Dikarya</taxon>
        <taxon>Basidiomycota</taxon>
        <taxon>Pucciniomycotina</taxon>
        <taxon>Pucciniomycetes</taxon>
        <taxon>Pucciniales</taxon>
        <taxon>Sphaerophragmiaceae</taxon>
        <taxon>Austropuccinia</taxon>
    </lineage>
</organism>
<feature type="compositionally biased region" description="Low complexity" evidence="1">
    <location>
        <begin position="138"/>
        <end position="180"/>
    </location>
</feature>
<protein>
    <recommendedName>
        <fullName evidence="5">Carbohydrate-binding module family 19 domain-containing protein</fullName>
    </recommendedName>
</protein>
<dbReference type="OrthoDB" id="2362516at2759"/>
<gene>
    <name evidence="3" type="ORF">O181_002545</name>
</gene>
<dbReference type="Proteomes" id="UP000765509">
    <property type="component" value="Unassembled WGS sequence"/>
</dbReference>
<feature type="signal peptide" evidence="2">
    <location>
        <begin position="1"/>
        <end position="25"/>
    </location>
</feature>
<accession>A0A9Q3BCN5</accession>
<proteinExistence type="predicted"/>
<comment type="caution">
    <text evidence="3">The sequence shown here is derived from an EMBL/GenBank/DDBJ whole genome shotgun (WGS) entry which is preliminary data.</text>
</comment>
<evidence type="ECO:0000256" key="2">
    <source>
        <dbReference type="SAM" id="SignalP"/>
    </source>
</evidence>
<sequence>MLQSIARYKMLSLTLLCLCIVNTYANPSFLSHQSSLQPRASDPSILLANAQEAQKLNAKFTSMTMDTACKTGDMACIAGAFSQCVNGKFLGSPCAGGLKCFAMPLVLKKGTTLGCNTEADTIARITQAGASGGLTGDASATASKPEPSSTTSSTPAPPNASGNMDTDDTTTGGMNNQPSSKKADKKSSTKDSKSSDKTQDVEDDDDADS</sequence>